<dbReference type="Pfam" id="PF25973">
    <property type="entry name" value="BSH_CzcB"/>
    <property type="match status" value="1"/>
</dbReference>
<dbReference type="AlphaFoldDB" id="A0A5B7YIP7"/>
<evidence type="ECO:0000256" key="1">
    <source>
        <dbReference type="ARBA" id="ARBA00009477"/>
    </source>
</evidence>
<dbReference type="GO" id="GO:0015562">
    <property type="term" value="F:efflux transmembrane transporter activity"/>
    <property type="evidence" value="ECO:0007669"/>
    <property type="project" value="TreeGrafter"/>
</dbReference>
<dbReference type="KEGG" id="salk:FBQ74_18135"/>
<evidence type="ECO:0000259" key="4">
    <source>
        <dbReference type="Pfam" id="PF25973"/>
    </source>
</evidence>
<dbReference type="EMBL" id="CP039853">
    <property type="protein sequence ID" value="QCZ95451.1"/>
    <property type="molecule type" value="Genomic_DNA"/>
</dbReference>
<keyword evidence="3" id="KW-0732">Signal</keyword>
<feature type="signal peptide" evidence="3">
    <location>
        <begin position="1"/>
        <end position="24"/>
    </location>
</feature>
<dbReference type="Gene3D" id="1.10.287.470">
    <property type="entry name" value="Helix hairpin bin"/>
    <property type="match status" value="1"/>
</dbReference>
<dbReference type="OrthoDB" id="9806939at2"/>
<dbReference type="GO" id="GO:1990281">
    <property type="term" value="C:efflux pump complex"/>
    <property type="evidence" value="ECO:0007669"/>
    <property type="project" value="TreeGrafter"/>
</dbReference>
<gene>
    <name evidence="5" type="ORF">FBQ74_18135</name>
</gene>
<sequence>MPANKLILATLATLIANWPLQSLADSVSRDSATFESQPMTVIPAITRAWKMADLHSRATGIVDEVYVEIGDAVSRGDVLLTINDPILDTELRILLAELKEAEAEHKLNELNFNRSERLREDNLISASDNDRLQAKVEKSEAFIDAIKAKIARKKLQQAFLTVRAPFDGHVINREVEKGDLVMSDDKAGAALFKIADLRRLRIQYRVPQGVSYQIDNGDGVEFTAKSYNKLLNTSVSLISKDIDESFGTVLMESWIDNESLELPSGLRGEVAISAK</sequence>
<evidence type="ECO:0000313" key="5">
    <source>
        <dbReference type="EMBL" id="QCZ95451.1"/>
    </source>
</evidence>
<keyword evidence="5" id="KW-0614">Plasmid</keyword>
<keyword evidence="6" id="KW-1185">Reference proteome</keyword>
<geneLocation type="plasmid" evidence="5 6">
    <name>plas12</name>
</geneLocation>
<organism evidence="5 6">
    <name type="scientific">Salinimonas iocasae</name>
    <dbReference type="NCBI Taxonomy" id="2572577"/>
    <lineage>
        <taxon>Bacteria</taxon>
        <taxon>Pseudomonadati</taxon>
        <taxon>Pseudomonadota</taxon>
        <taxon>Gammaproteobacteria</taxon>
        <taxon>Alteromonadales</taxon>
        <taxon>Alteromonadaceae</taxon>
        <taxon>Alteromonas/Salinimonas group</taxon>
        <taxon>Salinimonas</taxon>
    </lineage>
</organism>
<dbReference type="PANTHER" id="PTHR30469">
    <property type="entry name" value="MULTIDRUG RESISTANCE PROTEIN MDTA"/>
    <property type="match status" value="1"/>
</dbReference>
<dbReference type="InterPro" id="IPR058647">
    <property type="entry name" value="BSH_CzcB-like"/>
</dbReference>
<evidence type="ECO:0000256" key="2">
    <source>
        <dbReference type="SAM" id="Coils"/>
    </source>
</evidence>
<dbReference type="InterPro" id="IPR006143">
    <property type="entry name" value="RND_pump_MFP"/>
</dbReference>
<dbReference type="Proteomes" id="UP000304912">
    <property type="component" value="Plasmid plas12"/>
</dbReference>
<evidence type="ECO:0000256" key="3">
    <source>
        <dbReference type="SAM" id="SignalP"/>
    </source>
</evidence>
<feature type="chain" id="PRO_5022984204" evidence="3">
    <location>
        <begin position="25"/>
        <end position="275"/>
    </location>
</feature>
<reference evidence="5 6" key="1">
    <citation type="submission" date="2019-04" db="EMBL/GenBank/DDBJ databases">
        <title>Salinimonas iocasae sp. nov., a halophilic bacterium isolated from the outer tube casing of tubeworms in Okinawa Trough.</title>
        <authorList>
            <person name="Zhang H."/>
            <person name="Wang H."/>
            <person name="Li C."/>
        </authorList>
    </citation>
    <scope>NUCLEOTIDE SEQUENCE [LARGE SCALE GENOMIC DNA]</scope>
    <source>
        <strain evidence="5 6">KX18D6</strain>
        <plasmid evidence="5 6">plas12</plasmid>
    </source>
</reference>
<accession>A0A5B7YIP7</accession>
<dbReference type="SUPFAM" id="SSF111369">
    <property type="entry name" value="HlyD-like secretion proteins"/>
    <property type="match status" value="1"/>
</dbReference>
<comment type="similarity">
    <text evidence="1">Belongs to the membrane fusion protein (MFP) (TC 8.A.1) family.</text>
</comment>
<name>A0A5B7YIP7_9ALTE</name>
<dbReference type="Gene3D" id="2.40.30.170">
    <property type="match status" value="1"/>
</dbReference>
<feature type="coiled-coil region" evidence="2">
    <location>
        <begin position="91"/>
        <end position="149"/>
    </location>
</feature>
<protein>
    <submittedName>
        <fullName evidence="5">Efflux RND transporter periplasmic adaptor subunit</fullName>
    </submittedName>
</protein>
<dbReference type="RefSeq" id="WP_139758148.1">
    <property type="nucleotide sequence ID" value="NZ_CP039853.1"/>
</dbReference>
<feature type="domain" description="CzcB-like barrel-sandwich hybrid" evidence="4">
    <location>
        <begin position="51"/>
        <end position="196"/>
    </location>
</feature>
<dbReference type="PANTHER" id="PTHR30469:SF15">
    <property type="entry name" value="HLYD FAMILY OF SECRETION PROTEINS"/>
    <property type="match status" value="1"/>
</dbReference>
<evidence type="ECO:0000313" key="6">
    <source>
        <dbReference type="Proteomes" id="UP000304912"/>
    </source>
</evidence>
<proteinExistence type="inferred from homology"/>
<keyword evidence="2" id="KW-0175">Coiled coil</keyword>
<dbReference type="NCBIfam" id="TIGR01730">
    <property type="entry name" value="RND_mfp"/>
    <property type="match status" value="1"/>
</dbReference>
<dbReference type="Gene3D" id="2.40.50.100">
    <property type="match status" value="1"/>
</dbReference>